<dbReference type="AlphaFoldDB" id="A0A6A6WM76"/>
<proteinExistence type="predicted"/>
<name>A0A6A6WM76_9PEZI</name>
<protein>
    <submittedName>
        <fullName evidence="1">Uncharacterized protein</fullName>
    </submittedName>
</protein>
<dbReference type="GeneID" id="54484195"/>
<dbReference type="OrthoDB" id="2896980at2759"/>
<evidence type="ECO:0000313" key="2">
    <source>
        <dbReference type="Proteomes" id="UP000799437"/>
    </source>
</evidence>
<gene>
    <name evidence="1" type="ORF">EJ05DRAFT_472222</name>
</gene>
<reference evidence="1" key="1">
    <citation type="journal article" date="2020" name="Stud. Mycol.">
        <title>101 Dothideomycetes genomes: a test case for predicting lifestyles and emergence of pathogens.</title>
        <authorList>
            <person name="Haridas S."/>
            <person name="Albert R."/>
            <person name="Binder M."/>
            <person name="Bloem J."/>
            <person name="Labutti K."/>
            <person name="Salamov A."/>
            <person name="Andreopoulos B."/>
            <person name="Baker S."/>
            <person name="Barry K."/>
            <person name="Bills G."/>
            <person name="Bluhm B."/>
            <person name="Cannon C."/>
            <person name="Castanera R."/>
            <person name="Culley D."/>
            <person name="Daum C."/>
            <person name="Ezra D."/>
            <person name="Gonzalez J."/>
            <person name="Henrissat B."/>
            <person name="Kuo A."/>
            <person name="Liang C."/>
            <person name="Lipzen A."/>
            <person name="Lutzoni F."/>
            <person name="Magnuson J."/>
            <person name="Mondo S."/>
            <person name="Nolan M."/>
            <person name="Ohm R."/>
            <person name="Pangilinan J."/>
            <person name="Park H.-J."/>
            <person name="Ramirez L."/>
            <person name="Alfaro M."/>
            <person name="Sun H."/>
            <person name="Tritt A."/>
            <person name="Yoshinaga Y."/>
            <person name="Zwiers L.-H."/>
            <person name="Turgeon B."/>
            <person name="Goodwin S."/>
            <person name="Spatafora J."/>
            <person name="Crous P."/>
            <person name="Grigoriev I."/>
        </authorList>
    </citation>
    <scope>NUCLEOTIDE SEQUENCE</scope>
    <source>
        <strain evidence="1">CBS 121739</strain>
    </source>
</reference>
<organism evidence="1 2">
    <name type="scientific">Pseudovirgaria hyperparasitica</name>
    <dbReference type="NCBI Taxonomy" id="470096"/>
    <lineage>
        <taxon>Eukaryota</taxon>
        <taxon>Fungi</taxon>
        <taxon>Dikarya</taxon>
        <taxon>Ascomycota</taxon>
        <taxon>Pezizomycotina</taxon>
        <taxon>Dothideomycetes</taxon>
        <taxon>Dothideomycetes incertae sedis</taxon>
        <taxon>Acrospermales</taxon>
        <taxon>Acrospermaceae</taxon>
        <taxon>Pseudovirgaria</taxon>
    </lineage>
</organism>
<accession>A0A6A6WM76</accession>
<dbReference type="RefSeq" id="XP_033605756.1">
    <property type="nucleotide sequence ID" value="XM_033743141.1"/>
</dbReference>
<dbReference type="EMBL" id="ML996565">
    <property type="protein sequence ID" value="KAF2763305.1"/>
    <property type="molecule type" value="Genomic_DNA"/>
</dbReference>
<sequence length="286" mass="31582">MAPLTIAESFDHKLPDLALGPHDNPRCGDSGNTTKNTIPPKIWVTVPADSWSDATNEPLGRHRSALITSQVAATEVPFEMPVEADVSRATVLYLTHPINKALENIFGGKVRFAAELSNTVGSATLRMDLTWFYYPIPGVKKVIAILELKKRGMLVYEHWSDAYATSKTMDKKLNEDKDTFFVDNAEKMMKQISAYVLRHKTKYAALFDWETLFLGYFAEADFNRENIGDWVAGTYIGGDSSARPFRKVVLGWLLCACAAAGLGGSDNTLSNARNSPQVIISGTSKR</sequence>
<evidence type="ECO:0000313" key="1">
    <source>
        <dbReference type="EMBL" id="KAF2763305.1"/>
    </source>
</evidence>
<keyword evidence="2" id="KW-1185">Reference proteome</keyword>
<dbReference type="Proteomes" id="UP000799437">
    <property type="component" value="Unassembled WGS sequence"/>
</dbReference>